<proteinExistence type="predicted"/>
<dbReference type="AlphaFoldDB" id="A0A9D1LRQ9"/>
<name>A0A9D1LRQ9_9FIRM</name>
<dbReference type="InterPro" id="IPR011053">
    <property type="entry name" value="Single_hybrid_motif"/>
</dbReference>
<dbReference type="PANTHER" id="PTHR32347">
    <property type="entry name" value="EFFLUX SYSTEM COMPONENT YKNX-RELATED"/>
    <property type="match status" value="1"/>
</dbReference>
<keyword evidence="2" id="KW-0175">Coiled coil</keyword>
<organism evidence="3 4">
    <name type="scientific">Candidatus Fimadaptatus faecigallinarum</name>
    <dbReference type="NCBI Taxonomy" id="2840814"/>
    <lineage>
        <taxon>Bacteria</taxon>
        <taxon>Bacillati</taxon>
        <taxon>Bacillota</taxon>
        <taxon>Clostridia</taxon>
        <taxon>Eubacteriales</taxon>
        <taxon>Candidatus Fimadaptatus</taxon>
    </lineage>
</organism>
<dbReference type="InterPro" id="IPR050465">
    <property type="entry name" value="UPF0194_transport"/>
</dbReference>
<comment type="caution">
    <text evidence="3">The sequence shown here is derived from an EMBL/GenBank/DDBJ whole genome shotgun (WGS) entry which is preliminary data.</text>
</comment>
<gene>
    <name evidence="3" type="ORF">IAC59_06280</name>
</gene>
<accession>A0A9D1LRQ9</accession>
<dbReference type="Gene3D" id="6.20.50.140">
    <property type="match status" value="1"/>
</dbReference>
<sequence>MKKKHRLRICLIVLAVLAAVAIAFILPAVNNVKDALYQSETVERGSISTYYSFSGSLELRRQETLAAQTDCEVRDVYVAEGDHVAKDDRLMRLSDGRTLRAGIDGEVVSVDVEEDDLVTMGQELVGIADFDSMRIEFDVDEFDVEAVSVGMDAQVTIDALDYTFTSPVTHISKTAQLSGDISYYTAHIEPEPGVLPEAALPGMRVDVKTLGASADDVLLLSMEALSFDEYNKPYVLVDVDGQKQRQYVETGINDGVYVEITSGLDEGDVIYYLTPLSDFEEMMQMGRSRSGADD</sequence>
<evidence type="ECO:0000313" key="4">
    <source>
        <dbReference type="Proteomes" id="UP000824123"/>
    </source>
</evidence>
<comment type="subcellular location">
    <subcellularLocation>
        <location evidence="1">Cell envelope</location>
    </subcellularLocation>
</comment>
<dbReference type="GO" id="GO:0030313">
    <property type="term" value="C:cell envelope"/>
    <property type="evidence" value="ECO:0007669"/>
    <property type="project" value="UniProtKB-SubCell"/>
</dbReference>
<evidence type="ECO:0000313" key="3">
    <source>
        <dbReference type="EMBL" id="HIU46848.1"/>
    </source>
</evidence>
<reference evidence="3" key="1">
    <citation type="submission" date="2020-10" db="EMBL/GenBank/DDBJ databases">
        <authorList>
            <person name="Gilroy R."/>
        </authorList>
    </citation>
    <scope>NUCLEOTIDE SEQUENCE</scope>
    <source>
        <strain evidence="3">ChiSxjej2B14-8506</strain>
    </source>
</reference>
<evidence type="ECO:0000256" key="1">
    <source>
        <dbReference type="ARBA" id="ARBA00004196"/>
    </source>
</evidence>
<dbReference type="Gene3D" id="2.40.50.100">
    <property type="match status" value="1"/>
</dbReference>
<dbReference type="PANTHER" id="PTHR32347:SF14">
    <property type="entry name" value="EFFLUX SYSTEM COMPONENT YKNX-RELATED"/>
    <property type="match status" value="1"/>
</dbReference>
<dbReference type="Gene3D" id="2.40.30.170">
    <property type="match status" value="1"/>
</dbReference>
<dbReference type="Proteomes" id="UP000824123">
    <property type="component" value="Unassembled WGS sequence"/>
</dbReference>
<dbReference type="EMBL" id="DVNK01000039">
    <property type="protein sequence ID" value="HIU46848.1"/>
    <property type="molecule type" value="Genomic_DNA"/>
</dbReference>
<protein>
    <submittedName>
        <fullName evidence="3">HlyD family efflux transporter periplasmic adaptor subunit</fullName>
    </submittedName>
</protein>
<reference evidence="3" key="2">
    <citation type="journal article" date="2021" name="PeerJ">
        <title>Extensive microbial diversity within the chicken gut microbiome revealed by metagenomics and culture.</title>
        <authorList>
            <person name="Gilroy R."/>
            <person name="Ravi A."/>
            <person name="Getino M."/>
            <person name="Pursley I."/>
            <person name="Horton D.L."/>
            <person name="Alikhan N.F."/>
            <person name="Baker D."/>
            <person name="Gharbi K."/>
            <person name="Hall N."/>
            <person name="Watson M."/>
            <person name="Adriaenssens E.M."/>
            <person name="Foster-Nyarko E."/>
            <person name="Jarju S."/>
            <person name="Secka A."/>
            <person name="Antonio M."/>
            <person name="Oren A."/>
            <person name="Chaudhuri R.R."/>
            <person name="La Ragione R."/>
            <person name="Hildebrand F."/>
            <person name="Pallen M.J."/>
        </authorList>
    </citation>
    <scope>NUCLEOTIDE SEQUENCE</scope>
    <source>
        <strain evidence="3">ChiSxjej2B14-8506</strain>
    </source>
</reference>
<evidence type="ECO:0000256" key="2">
    <source>
        <dbReference type="ARBA" id="ARBA00023054"/>
    </source>
</evidence>
<dbReference type="SUPFAM" id="SSF51230">
    <property type="entry name" value="Single hybrid motif"/>
    <property type="match status" value="1"/>
</dbReference>